<feature type="domain" description="Glyoxalase/fosfomycin resistance/dioxygenase" evidence="1">
    <location>
        <begin position="6"/>
        <end position="135"/>
    </location>
</feature>
<dbReference type="RefSeq" id="WP_163178182.1">
    <property type="nucleotide sequence ID" value="NZ_JAAIWM010000001.1"/>
</dbReference>
<dbReference type="CDD" id="cd06588">
    <property type="entry name" value="PhnB_like"/>
    <property type="match status" value="1"/>
</dbReference>
<dbReference type="EMBL" id="JAAIWM010000001">
    <property type="protein sequence ID" value="NEY71048.1"/>
    <property type="molecule type" value="Genomic_DNA"/>
</dbReference>
<dbReference type="Gene3D" id="3.10.180.10">
    <property type="entry name" value="2,3-Dihydroxybiphenyl 1,2-Dioxygenase, domain 1"/>
    <property type="match status" value="1"/>
</dbReference>
<dbReference type="SUPFAM" id="SSF54593">
    <property type="entry name" value="Glyoxalase/Bleomycin resistance protein/Dihydroxybiphenyl dioxygenase"/>
    <property type="match status" value="1"/>
</dbReference>
<comment type="caution">
    <text evidence="2">The sequence shown here is derived from an EMBL/GenBank/DDBJ whole genome shotgun (WGS) entry which is preliminary data.</text>
</comment>
<dbReference type="PANTHER" id="PTHR33990">
    <property type="entry name" value="PROTEIN YJDN-RELATED"/>
    <property type="match status" value="1"/>
</dbReference>
<protein>
    <submittedName>
        <fullName evidence="2">VOC family protein</fullName>
    </submittedName>
</protein>
<accession>A0A6M0Q7G4</accession>
<dbReference type="PANTHER" id="PTHR33990:SF1">
    <property type="entry name" value="PROTEIN YJDN"/>
    <property type="match status" value="1"/>
</dbReference>
<dbReference type="InterPro" id="IPR029068">
    <property type="entry name" value="Glyas_Bleomycin-R_OHBP_Dase"/>
</dbReference>
<dbReference type="AlphaFoldDB" id="A0A6M0Q7G4"/>
<sequence>MIVGMHPYLVLNGNGKEAVEFYEKSLDAKVLGIQTFGDLAENPEYPMAEEVKGRVMNAHLKVGNTDLMLSDTFPGNPYQIGSQVTIALLINQEEKTREIFRNLQEEGQVLMELQQTFWSSLYGQVKDKFGVTWQVSNQAAYEG</sequence>
<evidence type="ECO:0000259" key="1">
    <source>
        <dbReference type="Pfam" id="PF00903"/>
    </source>
</evidence>
<evidence type="ECO:0000313" key="3">
    <source>
        <dbReference type="Proteomes" id="UP000481043"/>
    </source>
</evidence>
<evidence type="ECO:0000313" key="2">
    <source>
        <dbReference type="EMBL" id="NEY71048.1"/>
    </source>
</evidence>
<gene>
    <name evidence="2" type="ORF">G4D63_04745</name>
</gene>
<proteinExistence type="predicted"/>
<reference evidence="2 3" key="1">
    <citation type="submission" date="2020-02" db="EMBL/GenBank/DDBJ databases">
        <title>Bacillus aquiflavi sp. nov., isolated from yellow water of strong flavor Chinese baijiu in Yibin region of China.</title>
        <authorList>
            <person name="Xie J."/>
        </authorList>
    </citation>
    <scope>NUCLEOTIDE SEQUENCE [LARGE SCALE GENOMIC DNA]</scope>
    <source>
        <strain evidence="2 3">SA4</strain>
    </source>
</reference>
<dbReference type="Pfam" id="PF00903">
    <property type="entry name" value="Glyoxalase"/>
    <property type="match status" value="1"/>
</dbReference>
<dbReference type="InterPro" id="IPR004360">
    <property type="entry name" value="Glyas_Fos-R_dOase_dom"/>
</dbReference>
<keyword evidence="3" id="KW-1185">Reference proteome</keyword>
<dbReference type="Proteomes" id="UP000481043">
    <property type="component" value="Unassembled WGS sequence"/>
</dbReference>
<dbReference type="InterPro" id="IPR028973">
    <property type="entry name" value="PhnB-like"/>
</dbReference>
<organism evidence="2 3">
    <name type="scientific">Bacillus mesophilus</name>
    <dbReference type="NCBI Taxonomy" id="1808955"/>
    <lineage>
        <taxon>Bacteria</taxon>
        <taxon>Bacillati</taxon>
        <taxon>Bacillota</taxon>
        <taxon>Bacilli</taxon>
        <taxon>Bacillales</taxon>
        <taxon>Bacillaceae</taxon>
        <taxon>Bacillus</taxon>
    </lineage>
</organism>
<name>A0A6M0Q7G4_9BACI</name>